<dbReference type="PROSITE" id="PS51319">
    <property type="entry name" value="TFIIS_N"/>
    <property type="match status" value="1"/>
</dbReference>
<dbReference type="InterPro" id="IPR044204">
    <property type="entry name" value="IWS1/2"/>
</dbReference>
<keyword evidence="1" id="KW-0539">Nucleus</keyword>
<feature type="compositionally biased region" description="Basic and acidic residues" evidence="2">
    <location>
        <begin position="1"/>
        <end position="10"/>
    </location>
</feature>
<feature type="compositionally biased region" description="Basic and acidic residues" evidence="2">
    <location>
        <begin position="450"/>
        <end position="459"/>
    </location>
</feature>
<feature type="domain" description="TFIIS N-terminal" evidence="3">
    <location>
        <begin position="294"/>
        <end position="377"/>
    </location>
</feature>
<dbReference type="GeneID" id="101507994"/>
<dbReference type="PaxDb" id="3827-XP_004512465.1"/>
<sequence length="504" mass="57118">MGYEDNPYRDEDGEALMDYDDIQSDRDQSPEPQQLDDFEEDVDDWHGQERSQTPVYDNNPAKSKPRKRLVKKSDTVKQSVAAPDLEDELEEDRFPDEGEEGRKRKKGKDSGSGKREKRLKGEKIIGNSSGKSGSKFGGSKKGLGGKAGNDHDGEVKEMWDTIAGGDSEDDHEGVRNLDDDNFIDDTGVEPALYGYDEPHSPGDAPQAEEGEEDDEIKDLFKMGKKKKKNERSPAEIALLVENVMAELEVTAEEDAELNRQSKPAINKLKKLPLLTEVLSKKQLQLEFLDHGVLTLLKNWLEPLPDGSLPNINIRTAILKILNDFPIDLEQYDRREQLKKSGLGKVIMFLSRSDEEINVNKRLAKDLVDKWSRPIFNKSTRFEDMRNVEDDRVPYQRPSVKKPANKSAGMQSRDGDLDLDLSQPRSGQSSSRQLTSRPEATPLDFVIRPQSKIDPDEIRARAKQASQDQQRMKMNKKLQQLRAPKKKQLQATKLSVEGRGMVKYF</sequence>
<reference evidence="5" key="2">
    <citation type="submission" date="2025-08" db="UniProtKB">
        <authorList>
            <consortium name="RefSeq"/>
        </authorList>
    </citation>
    <scope>IDENTIFICATION</scope>
    <source>
        <tissue evidence="5">Etiolated seedlings</tissue>
    </source>
</reference>
<feature type="region of interest" description="Disordered" evidence="2">
    <location>
        <begin position="1"/>
        <end position="214"/>
    </location>
</feature>
<dbReference type="InterPro" id="IPR017923">
    <property type="entry name" value="TFIIS_N"/>
</dbReference>
<feature type="region of interest" description="Disordered" evidence="2">
    <location>
        <begin position="386"/>
        <end position="487"/>
    </location>
</feature>
<dbReference type="KEGG" id="cam:101507994"/>
<dbReference type="Proteomes" id="UP000087171">
    <property type="component" value="Chromosome Ca8"/>
</dbReference>
<dbReference type="PANTHER" id="PTHR47350">
    <property type="entry name" value="PROTEIN IWS1 HOMOLOG 1"/>
    <property type="match status" value="1"/>
</dbReference>
<feature type="compositionally biased region" description="Acidic residues" evidence="2">
    <location>
        <begin position="34"/>
        <end position="43"/>
    </location>
</feature>
<evidence type="ECO:0000256" key="2">
    <source>
        <dbReference type="SAM" id="MobiDB-lite"/>
    </source>
</evidence>
<comment type="subcellular location">
    <subcellularLocation>
        <location evidence="1">Nucleus</location>
    </subcellularLocation>
</comment>
<dbReference type="eggNOG" id="KOG1793">
    <property type="taxonomic scope" value="Eukaryota"/>
</dbReference>
<protein>
    <submittedName>
        <fullName evidence="5">Protein IWS1 homolog 1</fullName>
    </submittedName>
</protein>
<dbReference type="GO" id="GO:0009742">
    <property type="term" value="P:brassinosteroid mediated signaling pathway"/>
    <property type="evidence" value="ECO:0007669"/>
    <property type="project" value="InterPro"/>
</dbReference>
<evidence type="ECO:0000313" key="4">
    <source>
        <dbReference type="Proteomes" id="UP000087171"/>
    </source>
</evidence>
<dbReference type="AlphaFoldDB" id="A0A1S2YZP3"/>
<feature type="compositionally biased region" description="Basic and acidic residues" evidence="2">
    <location>
        <begin position="148"/>
        <end position="159"/>
    </location>
</feature>
<dbReference type="RefSeq" id="XP_004512465.1">
    <property type="nucleotide sequence ID" value="XM_004512408.3"/>
</dbReference>
<reference evidence="4" key="1">
    <citation type="journal article" date="2013" name="Nat. Biotechnol.">
        <title>Draft genome sequence of chickpea (Cicer arietinum) provides a resource for trait improvement.</title>
        <authorList>
            <person name="Varshney R.K."/>
            <person name="Song C."/>
            <person name="Saxena R.K."/>
            <person name="Azam S."/>
            <person name="Yu S."/>
            <person name="Sharpe A.G."/>
            <person name="Cannon S."/>
            <person name="Baek J."/>
            <person name="Rosen B.D."/>
            <person name="Tar'an B."/>
            <person name="Millan T."/>
            <person name="Zhang X."/>
            <person name="Ramsay L.D."/>
            <person name="Iwata A."/>
            <person name="Wang Y."/>
            <person name="Nelson W."/>
            <person name="Farmer A.D."/>
            <person name="Gaur P.M."/>
            <person name="Soderlund C."/>
            <person name="Penmetsa R.V."/>
            <person name="Xu C."/>
            <person name="Bharti A.K."/>
            <person name="He W."/>
            <person name="Winter P."/>
            <person name="Zhao S."/>
            <person name="Hane J.K."/>
            <person name="Carrasquilla-Garcia N."/>
            <person name="Condie J.A."/>
            <person name="Upadhyaya H.D."/>
            <person name="Luo M.C."/>
            <person name="Thudi M."/>
            <person name="Gowda C.L."/>
            <person name="Singh N.P."/>
            <person name="Lichtenzveig J."/>
            <person name="Gali K.K."/>
            <person name="Rubio J."/>
            <person name="Nadarajan N."/>
            <person name="Dolezel J."/>
            <person name="Bansal K.C."/>
            <person name="Xu X."/>
            <person name="Edwards D."/>
            <person name="Zhang G."/>
            <person name="Kahl G."/>
            <person name="Gil J."/>
            <person name="Singh K.B."/>
            <person name="Datta S.K."/>
            <person name="Jackson S.A."/>
            <person name="Wang J."/>
            <person name="Cook D.R."/>
        </authorList>
    </citation>
    <scope>NUCLEOTIDE SEQUENCE [LARGE SCALE GENOMIC DNA]</scope>
    <source>
        <strain evidence="4">cv. CDC Frontier</strain>
    </source>
</reference>
<feature type="compositionally biased region" description="Low complexity" evidence="2">
    <location>
        <begin position="124"/>
        <end position="134"/>
    </location>
</feature>
<keyword evidence="4" id="KW-1185">Reference proteome</keyword>
<dbReference type="Pfam" id="PF08711">
    <property type="entry name" value="Med26"/>
    <property type="match status" value="1"/>
</dbReference>
<organism evidence="4 5">
    <name type="scientific">Cicer arietinum</name>
    <name type="common">Chickpea</name>
    <name type="synonym">Garbanzo</name>
    <dbReference type="NCBI Taxonomy" id="3827"/>
    <lineage>
        <taxon>Eukaryota</taxon>
        <taxon>Viridiplantae</taxon>
        <taxon>Streptophyta</taxon>
        <taxon>Embryophyta</taxon>
        <taxon>Tracheophyta</taxon>
        <taxon>Spermatophyta</taxon>
        <taxon>Magnoliopsida</taxon>
        <taxon>eudicotyledons</taxon>
        <taxon>Gunneridae</taxon>
        <taxon>Pentapetalae</taxon>
        <taxon>rosids</taxon>
        <taxon>fabids</taxon>
        <taxon>Fabales</taxon>
        <taxon>Fabaceae</taxon>
        <taxon>Papilionoideae</taxon>
        <taxon>50 kb inversion clade</taxon>
        <taxon>NPAAA clade</taxon>
        <taxon>Hologalegina</taxon>
        <taxon>IRL clade</taxon>
        <taxon>Cicereae</taxon>
        <taxon>Cicer</taxon>
    </lineage>
</organism>
<feature type="compositionally biased region" description="Gly residues" evidence="2">
    <location>
        <begin position="135"/>
        <end position="147"/>
    </location>
</feature>
<proteinExistence type="predicted"/>
<name>A0A1S2YZP3_CICAR</name>
<dbReference type="OrthoDB" id="21124at2759"/>
<dbReference type="PANTHER" id="PTHR47350:SF4">
    <property type="entry name" value="PROTEIN IWS1 HOMOLOG 1"/>
    <property type="match status" value="1"/>
</dbReference>
<dbReference type="InterPro" id="IPR035441">
    <property type="entry name" value="TFIIS/LEDGF_dom_sf"/>
</dbReference>
<evidence type="ECO:0000259" key="3">
    <source>
        <dbReference type="PROSITE" id="PS51319"/>
    </source>
</evidence>
<gene>
    <name evidence="5" type="primary">LOC101507994</name>
</gene>
<feature type="compositionally biased region" description="Acidic residues" evidence="2">
    <location>
        <begin position="84"/>
        <end position="99"/>
    </location>
</feature>
<accession>A0A1S2YZP3</accession>
<dbReference type="GO" id="GO:0032784">
    <property type="term" value="P:regulation of DNA-templated transcription elongation"/>
    <property type="evidence" value="ECO:0007669"/>
    <property type="project" value="InterPro"/>
</dbReference>
<feature type="compositionally biased region" description="Low complexity" evidence="2">
    <location>
        <begin position="421"/>
        <end position="432"/>
    </location>
</feature>
<dbReference type="GO" id="GO:0005634">
    <property type="term" value="C:nucleus"/>
    <property type="evidence" value="ECO:0007669"/>
    <property type="project" value="UniProtKB-SubCell"/>
</dbReference>
<evidence type="ECO:0000256" key="1">
    <source>
        <dbReference type="PROSITE-ProRule" id="PRU00649"/>
    </source>
</evidence>
<dbReference type="Gene3D" id="1.20.930.10">
    <property type="entry name" value="Conserved domain common to transcription factors TFIIS, elongin A, CRSP70"/>
    <property type="match status" value="1"/>
</dbReference>
<feature type="compositionally biased region" description="Acidic residues" evidence="2">
    <location>
        <begin position="11"/>
        <end position="22"/>
    </location>
</feature>
<evidence type="ECO:0000313" key="5">
    <source>
        <dbReference type="RefSeq" id="XP_004512465.1"/>
    </source>
</evidence>
<feature type="compositionally biased region" description="Basic and acidic residues" evidence="2">
    <location>
        <begin position="108"/>
        <end position="123"/>
    </location>
</feature>
<dbReference type="STRING" id="3827.A0A1S2YZP3"/>